<evidence type="ECO:0000256" key="6">
    <source>
        <dbReference type="ARBA" id="ARBA00023026"/>
    </source>
</evidence>
<comment type="subcellular location">
    <subcellularLocation>
        <location evidence="1">Host cell</location>
    </subcellularLocation>
    <subcellularLocation>
        <location evidence="2">Secreted</location>
    </subcellularLocation>
</comment>
<keyword evidence="4" id="KW-0964">Secreted</keyword>
<reference evidence="8" key="1">
    <citation type="submission" date="2023-08" db="EMBL/GenBank/DDBJ databases">
        <title>Reference Genome Resource for the Citrus Pathogen Phytophthora citrophthora.</title>
        <authorList>
            <person name="Moller H."/>
            <person name="Coetzee B."/>
            <person name="Rose L.J."/>
            <person name="Van Niekerk J.M."/>
        </authorList>
    </citation>
    <scope>NUCLEOTIDE SEQUENCE</scope>
    <source>
        <strain evidence="8">STE-U-9442</strain>
    </source>
</reference>
<accession>A0AAD9LG95</accession>
<evidence type="ECO:0000256" key="5">
    <source>
        <dbReference type="ARBA" id="ARBA00022729"/>
    </source>
</evidence>
<proteinExistence type="inferred from homology"/>
<dbReference type="InterPro" id="IPR054463">
    <property type="entry name" value="PexRD54_WY"/>
</dbReference>
<organism evidence="8 9">
    <name type="scientific">Phytophthora citrophthora</name>
    <dbReference type="NCBI Taxonomy" id="4793"/>
    <lineage>
        <taxon>Eukaryota</taxon>
        <taxon>Sar</taxon>
        <taxon>Stramenopiles</taxon>
        <taxon>Oomycota</taxon>
        <taxon>Peronosporomycetes</taxon>
        <taxon>Peronosporales</taxon>
        <taxon>Peronosporaceae</taxon>
        <taxon>Phytophthora</taxon>
    </lineage>
</organism>
<protein>
    <recommendedName>
        <fullName evidence="7">RxLR effector PexRD54 WY domain-containing protein</fullName>
    </recommendedName>
</protein>
<sequence>MIRSAKKETSTKTLATRLQTNQVGYWVKTQKGPEEVFKLYKLNNAGRHILGKSQFSDWVNYVDDLNAKNEGTVASIIPTLRKYFRNEDLFHC</sequence>
<keyword evidence="5" id="KW-0732">Signal</keyword>
<name>A0AAD9LG95_9STRA</name>
<dbReference type="EMBL" id="JASMQC010000022">
    <property type="protein sequence ID" value="KAK1935678.1"/>
    <property type="molecule type" value="Genomic_DNA"/>
</dbReference>
<evidence type="ECO:0000256" key="2">
    <source>
        <dbReference type="ARBA" id="ARBA00004613"/>
    </source>
</evidence>
<evidence type="ECO:0000256" key="1">
    <source>
        <dbReference type="ARBA" id="ARBA00004340"/>
    </source>
</evidence>
<evidence type="ECO:0000256" key="4">
    <source>
        <dbReference type="ARBA" id="ARBA00022525"/>
    </source>
</evidence>
<evidence type="ECO:0000313" key="8">
    <source>
        <dbReference type="EMBL" id="KAK1935678.1"/>
    </source>
</evidence>
<evidence type="ECO:0000313" key="9">
    <source>
        <dbReference type="Proteomes" id="UP001259832"/>
    </source>
</evidence>
<dbReference type="Proteomes" id="UP001259832">
    <property type="component" value="Unassembled WGS sequence"/>
</dbReference>
<dbReference type="GO" id="GO:0043657">
    <property type="term" value="C:host cell"/>
    <property type="evidence" value="ECO:0007669"/>
    <property type="project" value="UniProtKB-SubCell"/>
</dbReference>
<dbReference type="Pfam" id="PF22748">
    <property type="entry name" value="PexRD54_WY"/>
    <property type="match status" value="1"/>
</dbReference>
<comment type="caution">
    <text evidence="8">The sequence shown here is derived from an EMBL/GenBank/DDBJ whole genome shotgun (WGS) entry which is preliminary data.</text>
</comment>
<evidence type="ECO:0000259" key="7">
    <source>
        <dbReference type="Pfam" id="PF22748"/>
    </source>
</evidence>
<gene>
    <name evidence="8" type="ORF">P3T76_010373</name>
</gene>
<dbReference type="GO" id="GO:0005576">
    <property type="term" value="C:extracellular region"/>
    <property type="evidence" value="ECO:0007669"/>
    <property type="project" value="UniProtKB-SubCell"/>
</dbReference>
<dbReference type="AlphaFoldDB" id="A0AAD9LG95"/>
<keyword evidence="9" id="KW-1185">Reference proteome</keyword>
<comment type="similarity">
    <text evidence="3">Belongs to the RxLR effector family.</text>
</comment>
<keyword evidence="6" id="KW-0843">Virulence</keyword>
<feature type="domain" description="RxLR effector PexRD54 WY" evidence="7">
    <location>
        <begin position="23"/>
        <end position="62"/>
    </location>
</feature>
<evidence type="ECO:0000256" key="3">
    <source>
        <dbReference type="ARBA" id="ARBA00010400"/>
    </source>
</evidence>